<dbReference type="Proteomes" id="UP000078555">
    <property type="component" value="Unassembled WGS sequence"/>
</dbReference>
<dbReference type="EMBL" id="FLRE01000202">
    <property type="protein sequence ID" value="SBT50830.1"/>
    <property type="molecule type" value="Genomic_DNA"/>
</dbReference>
<organism evidence="1 4">
    <name type="scientific">Plasmodium ovale wallikeri</name>
    <dbReference type="NCBI Taxonomy" id="864142"/>
    <lineage>
        <taxon>Eukaryota</taxon>
        <taxon>Sar</taxon>
        <taxon>Alveolata</taxon>
        <taxon>Apicomplexa</taxon>
        <taxon>Aconoidasida</taxon>
        <taxon>Haemosporida</taxon>
        <taxon>Plasmodiidae</taxon>
        <taxon>Plasmodium</taxon>
        <taxon>Plasmodium (Plasmodium)</taxon>
    </lineage>
</organism>
<evidence type="ECO:0000313" key="3">
    <source>
        <dbReference type="Proteomes" id="UP000078550"/>
    </source>
</evidence>
<reference evidence="1" key="1">
    <citation type="submission" date="2016-05" db="EMBL/GenBank/DDBJ databases">
        <authorList>
            <person name="Lavstsen T."/>
            <person name="Jespersen J.S."/>
        </authorList>
    </citation>
    <scope>NUCLEOTIDE SEQUENCE [LARGE SCALE GENOMIC DNA]</scope>
</reference>
<dbReference type="EMBL" id="FLRD01000160">
    <property type="protein sequence ID" value="SBT50426.1"/>
    <property type="molecule type" value="Genomic_DNA"/>
</dbReference>
<sequence length="100" mass="11774">MLPFCETAEPQPVQMIYAWTLASPWRNVPRHALETDEGTKSELLSYCSAFHFYLNIYTHFFFHFYNFSLRMKGINMLSNCALRCDGTCVYVRTNIQIPTY</sequence>
<name>A0A1A9A2K6_PLAOA</name>
<keyword evidence="4" id="KW-1185">Reference proteome</keyword>
<accession>A0A1A9A2K6</accession>
<protein>
    <submittedName>
        <fullName evidence="1">Uncharacterized protein</fullName>
    </submittedName>
</protein>
<evidence type="ECO:0000313" key="2">
    <source>
        <dbReference type="EMBL" id="SBT50830.1"/>
    </source>
</evidence>
<reference evidence="3 4" key="2">
    <citation type="submission" date="2016-05" db="EMBL/GenBank/DDBJ databases">
        <authorList>
            <person name="Naeem Raeece"/>
        </authorList>
    </citation>
    <scope>NUCLEOTIDE SEQUENCE [LARGE SCALE GENOMIC DNA]</scope>
</reference>
<gene>
    <name evidence="1" type="ORF">POVWA1_061370</name>
    <name evidence="2" type="ORF">POVWA2_060940</name>
</gene>
<dbReference type="Proteomes" id="UP000078550">
    <property type="component" value="Unassembled WGS sequence"/>
</dbReference>
<proteinExistence type="predicted"/>
<evidence type="ECO:0000313" key="1">
    <source>
        <dbReference type="EMBL" id="SBT50426.1"/>
    </source>
</evidence>
<evidence type="ECO:0000313" key="4">
    <source>
        <dbReference type="Proteomes" id="UP000078555"/>
    </source>
</evidence>
<dbReference type="AlphaFoldDB" id="A0A1A9A2K6"/>